<evidence type="ECO:0000313" key="6">
    <source>
        <dbReference type="Proteomes" id="UP000182229"/>
    </source>
</evidence>
<dbReference type="InterPro" id="IPR003593">
    <property type="entry name" value="AAA+_ATPase"/>
</dbReference>
<name>A0A1L9AYM6_9BACT</name>
<keyword evidence="2" id="KW-0547">Nucleotide-binding</keyword>
<evidence type="ECO:0000256" key="2">
    <source>
        <dbReference type="ARBA" id="ARBA00022741"/>
    </source>
</evidence>
<evidence type="ECO:0000256" key="3">
    <source>
        <dbReference type="ARBA" id="ARBA00022840"/>
    </source>
</evidence>
<feature type="domain" description="AAA+ ATPase" evidence="4">
    <location>
        <begin position="120"/>
        <end position="252"/>
    </location>
</feature>
<keyword evidence="3" id="KW-0067">ATP-binding</keyword>
<reference evidence="6" key="1">
    <citation type="submission" date="2016-11" db="EMBL/GenBank/DDBJ databases">
        <authorList>
            <person name="Shukria A."/>
            <person name="Stevens D.C."/>
        </authorList>
    </citation>
    <scope>NUCLEOTIDE SEQUENCE [LARGE SCALE GENOMIC DNA]</scope>
    <source>
        <strain evidence="6">Cbfe23</strain>
    </source>
</reference>
<evidence type="ECO:0000313" key="5">
    <source>
        <dbReference type="EMBL" id="OJH35115.1"/>
    </source>
</evidence>
<dbReference type="GO" id="GO:0016887">
    <property type="term" value="F:ATP hydrolysis activity"/>
    <property type="evidence" value="ECO:0007669"/>
    <property type="project" value="InterPro"/>
</dbReference>
<reference evidence="5 6" key="2">
    <citation type="submission" date="2016-12" db="EMBL/GenBank/DDBJ databases">
        <title>Draft Genome Sequence of Cystobacter ferrugineus Strain Cbfe23.</title>
        <authorList>
            <person name="Akbar S."/>
            <person name="Dowd S.E."/>
            <person name="Stevens D.C."/>
        </authorList>
    </citation>
    <scope>NUCLEOTIDE SEQUENCE [LARGE SCALE GENOMIC DNA]</scope>
    <source>
        <strain evidence="5 6">Cbfe23</strain>
    </source>
</reference>
<protein>
    <submittedName>
        <fullName evidence="5">AAA family ATPase</fullName>
    </submittedName>
</protein>
<dbReference type="CDD" id="cd19481">
    <property type="entry name" value="RecA-like_protease"/>
    <property type="match status" value="1"/>
</dbReference>
<dbReference type="InterPro" id="IPR003959">
    <property type="entry name" value="ATPase_AAA_core"/>
</dbReference>
<comment type="caution">
    <text evidence="5">The sequence shown here is derived from an EMBL/GenBank/DDBJ whole genome shotgun (WGS) entry which is preliminary data.</text>
</comment>
<dbReference type="InterPro" id="IPR050221">
    <property type="entry name" value="26S_Proteasome_ATPase"/>
</dbReference>
<accession>A0A1L9AYM6</accession>
<dbReference type="Pfam" id="PF00004">
    <property type="entry name" value="AAA"/>
    <property type="match status" value="1"/>
</dbReference>
<evidence type="ECO:0000256" key="1">
    <source>
        <dbReference type="ARBA" id="ARBA00006914"/>
    </source>
</evidence>
<evidence type="ECO:0000259" key="4">
    <source>
        <dbReference type="SMART" id="SM00382"/>
    </source>
</evidence>
<dbReference type="EMBL" id="MPIN01000015">
    <property type="protein sequence ID" value="OJH35115.1"/>
    <property type="molecule type" value="Genomic_DNA"/>
</dbReference>
<dbReference type="Proteomes" id="UP000182229">
    <property type="component" value="Unassembled WGS sequence"/>
</dbReference>
<dbReference type="STRING" id="83449.BON30_39280"/>
<dbReference type="GO" id="GO:0005524">
    <property type="term" value="F:ATP binding"/>
    <property type="evidence" value="ECO:0007669"/>
    <property type="project" value="UniProtKB-KW"/>
</dbReference>
<sequence>MAEGRLLRILLKAGTEGDEVSFRRAAEEVIQEERAKKHHLLANDLERILYGESAQAKTARPVRPVRDLPKDERGLDLLSIRRSVRDLQDIVVSDEVRSALDEVLLEQSRTDVLGAYGLKPAGRLLFCGPPGCGKTSAAEVLATELGLELAIVRFDAVVSSFLGETASNLRKVFDFLERERVVALFDEFDAIGKERGDASEHGELKRVVNSFLLMLDGYRGRSLLVAATNHEYMLDKALWRRFDDVLLFEKPNTEQVKALLATKLRGVRHELSLTGREFLQRFRGLSHADIERVVIRAIKLMVLKGREIVTPDLVEEALQREEKRLALVAKQSSEGCGGRGG</sequence>
<dbReference type="SMART" id="SM00382">
    <property type="entry name" value="AAA"/>
    <property type="match status" value="1"/>
</dbReference>
<dbReference type="PANTHER" id="PTHR23073">
    <property type="entry name" value="26S PROTEASOME REGULATORY SUBUNIT"/>
    <property type="match status" value="1"/>
</dbReference>
<dbReference type="AlphaFoldDB" id="A0A1L9AYM6"/>
<gene>
    <name evidence="5" type="ORF">BON30_39280</name>
</gene>
<dbReference type="RefSeq" id="WP_071903693.1">
    <property type="nucleotide sequence ID" value="NZ_MPIN01000015.1"/>
</dbReference>
<keyword evidence="6" id="KW-1185">Reference proteome</keyword>
<proteinExistence type="inferred from homology"/>
<dbReference type="SUPFAM" id="SSF52540">
    <property type="entry name" value="P-loop containing nucleoside triphosphate hydrolases"/>
    <property type="match status" value="1"/>
</dbReference>
<organism evidence="5 6">
    <name type="scientific">Cystobacter ferrugineus</name>
    <dbReference type="NCBI Taxonomy" id="83449"/>
    <lineage>
        <taxon>Bacteria</taxon>
        <taxon>Pseudomonadati</taxon>
        <taxon>Myxococcota</taxon>
        <taxon>Myxococcia</taxon>
        <taxon>Myxococcales</taxon>
        <taxon>Cystobacterineae</taxon>
        <taxon>Archangiaceae</taxon>
        <taxon>Cystobacter</taxon>
    </lineage>
</organism>
<comment type="similarity">
    <text evidence="1">Belongs to the AAA ATPase family.</text>
</comment>
<dbReference type="OrthoDB" id="9809379at2"/>
<dbReference type="Gene3D" id="3.40.50.300">
    <property type="entry name" value="P-loop containing nucleotide triphosphate hydrolases"/>
    <property type="match status" value="1"/>
</dbReference>
<dbReference type="InterPro" id="IPR027417">
    <property type="entry name" value="P-loop_NTPase"/>
</dbReference>